<dbReference type="EMBL" id="LLXI01002109">
    <property type="protein sequence ID" value="PKY56231.1"/>
    <property type="molecule type" value="Genomic_DNA"/>
</dbReference>
<organism evidence="1 2">
    <name type="scientific">Rhizophagus irregularis</name>
    <dbReference type="NCBI Taxonomy" id="588596"/>
    <lineage>
        <taxon>Eukaryota</taxon>
        <taxon>Fungi</taxon>
        <taxon>Fungi incertae sedis</taxon>
        <taxon>Mucoromycota</taxon>
        <taxon>Glomeromycotina</taxon>
        <taxon>Glomeromycetes</taxon>
        <taxon>Glomerales</taxon>
        <taxon>Glomeraceae</taxon>
        <taxon>Rhizophagus</taxon>
    </lineage>
</organism>
<dbReference type="Proteomes" id="UP000234323">
    <property type="component" value="Unassembled WGS sequence"/>
</dbReference>
<keyword evidence="2" id="KW-1185">Reference proteome</keyword>
<proteinExistence type="predicted"/>
<protein>
    <submittedName>
        <fullName evidence="1">Uncharacterized protein</fullName>
    </submittedName>
</protein>
<evidence type="ECO:0000313" key="2">
    <source>
        <dbReference type="Proteomes" id="UP000234323"/>
    </source>
</evidence>
<gene>
    <name evidence="1" type="ORF">RhiirA4_549135</name>
</gene>
<reference evidence="1 2" key="1">
    <citation type="submission" date="2015-10" db="EMBL/GenBank/DDBJ databases">
        <title>Genome analyses suggest a sexual origin of heterokaryosis in a supposedly ancient asexual fungus.</title>
        <authorList>
            <person name="Ropars J."/>
            <person name="Sedzielewska K."/>
            <person name="Noel J."/>
            <person name="Charron P."/>
            <person name="Farinelli L."/>
            <person name="Marton T."/>
            <person name="Kruger M."/>
            <person name="Pelin A."/>
            <person name="Brachmann A."/>
            <person name="Corradi N."/>
        </authorList>
    </citation>
    <scope>NUCLEOTIDE SEQUENCE [LARGE SCALE GENOMIC DNA]</scope>
    <source>
        <strain evidence="1 2">A4</strain>
    </source>
</reference>
<accession>A0A2I1HBG4</accession>
<comment type="caution">
    <text evidence="1">The sequence shown here is derived from an EMBL/GenBank/DDBJ whole genome shotgun (WGS) entry which is preliminary data.</text>
</comment>
<name>A0A2I1HBG4_9GLOM</name>
<dbReference type="AlphaFoldDB" id="A0A2I1HBG4"/>
<evidence type="ECO:0000313" key="1">
    <source>
        <dbReference type="EMBL" id="PKY56231.1"/>
    </source>
</evidence>
<sequence length="98" mass="11277">MQCRSSCAMNLDTFKKKRTADEAFEKYKYVYGIIITEREEGFRGYSGLVKEPANFNQERVFQLDLGTALTVPSLFYERVQLELLRMALGMALIIPSIL</sequence>